<feature type="region of interest" description="Disordered" evidence="7">
    <location>
        <begin position="1"/>
        <end position="51"/>
    </location>
</feature>
<dbReference type="SUPFAM" id="SSF52540">
    <property type="entry name" value="P-loop containing nucleoside triphosphate hydrolases"/>
    <property type="match status" value="1"/>
</dbReference>
<gene>
    <name evidence="9" type="ORF">BC936DRAFT_144079</name>
</gene>
<dbReference type="PROSITE" id="PS51718">
    <property type="entry name" value="G_DYNAMIN_2"/>
    <property type="match status" value="1"/>
</dbReference>
<comment type="caution">
    <text evidence="9">The sequence shown here is derived from an EMBL/GenBank/DDBJ whole genome shotgun (WGS) entry which is preliminary data.</text>
</comment>
<dbReference type="OrthoDB" id="9984778at2759"/>
<sequence>MSAQYFAGGGSAGSSFVNSQNTRRRFSLPSDEPPRNPTMANFPKPSESTPWSCPAPSVPAIITNARPVSVNPSTPRLTTVQENQIFADKSNRLLNIIKGTNGILNELRETNKNRFLVSYPVIDSLNKLSRSQSFAQKPDDAASSSQRVIDAVPRDYLRRSNSLSLPPSLKDNAQVDPLTHRLLTPETAQAFNHQLNVLKLDLKVGNLSTDVASLEKESIATLLDDRLAQSIKHLDNLHSRVADKSSKVLVTGDLNAGKSTFVNALLRRDLMPTDQQPCTTLFCEVLDATENDGVQEVHAVPDPAAYVRTDESTYDKVDLRHLYKYVTDGNEQYAILKIYTADKRSTQESLLHNGVVDIAVIDSPGLNRDSLKTTALFARQEEIDVVVFVVSAENHFTLSVSHNNIYYYFYYCYYC</sequence>
<evidence type="ECO:0000313" key="10">
    <source>
        <dbReference type="Proteomes" id="UP000268093"/>
    </source>
</evidence>
<keyword evidence="5" id="KW-0342">GTP-binding</keyword>
<dbReference type="InterPro" id="IPR030381">
    <property type="entry name" value="G_DYNAMIN_dom"/>
</dbReference>
<evidence type="ECO:0000259" key="8">
    <source>
        <dbReference type="PROSITE" id="PS51718"/>
    </source>
</evidence>
<accession>A0A433DD40</accession>
<feature type="domain" description="Dynamin-type G" evidence="8">
    <location>
        <begin position="242"/>
        <end position="415"/>
    </location>
</feature>
<dbReference type="InterPro" id="IPR027417">
    <property type="entry name" value="P-loop_NTPase"/>
</dbReference>
<organism evidence="9 10">
    <name type="scientific">Jimgerdemannia flammicorona</name>
    <dbReference type="NCBI Taxonomy" id="994334"/>
    <lineage>
        <taxon>Eukaryota</taxon>
        <taxon>Fungi</taxon>
        <taxon>Fungi incertae sedis</taxon>
        <taxon>Mucoromycota</taxon>
        <taxon>Mucoromycotina</taxon>
        <taxon>Endogonomycetes</taxon>
        <taxon>Endogonales</taxon>
        <taxon>Endogonaceae</taxon>
        <taxon>Jimgerdemannia</taxon>
    </lineage>
</organism>
<dbReference type="GO" id="GO:0005525">
    <property type="term" value="F:GTP binding"/>
    <property type="evidence" value="ECO:0007669"/>
    <property type="project" value="UniProtKB-KW"/>
</dbReference>
<evidence type="ECO:0000256" key="1">
    <source>
        <dbReference type="ARBA" id="ARBA00004370"/>
    </source>
</evidence>
<evidence type="ECO:0000256" key="6">
    <source>
        <dbReference type="ARBA" id="ARBA00023136"/>
    </source>
</evidence>
<dbReference type="GO" id="GO:0051646">
    <property type="term" value="P:mitochondrion localization"/>
    <property type="evidence" value="ECO:0007669"/>
    <property type="project" value="TreeGrafter"/>
</dbReference>
<keyword evidence="4" id="KW-0175">Coiled coil</keyword>
<dbReference type="InterPro" id="IPR027094">
    <property type="entry name" value="Mitofusin_fam"/>
</dbReference>
<reference evidence="9 10" key="1">
    <citation type="journal article" date="2018" name="New Phytol.">
        <title>Phylogenomics of Endogonaceae and evolution of mycorrhizas within Mucoromycota.</title>
        <authorList>
            <person name="Chang Y."/>
            <person name="Desiro A."/>
            <person name="Na H."/>
            <person name="Sandor L."/>
            <person name="Lipzen A."/>
            <person name="Clum A."/>
            <person name="Barry K."/>
            <person name="Grigoriev I.V."/>
            <person name="Martin F.M."/>
            <person name="Stajich J.E."/>
            <person name="Smith M.E."/>
            <person name="Bonito G."/>
            <person name="Spatafora J.W."/>
        </authorList>
    </citation>
    <scope>NUCLEOTIDE SEQUENCE [LARGE SCALE GENOMIC DNA]</scope>
    <source>
        <strain evidence="9 10">GMNB39</strain>
    </source>
</reference>
<dbReference type="PANTHER" id="PTHR10465:SF0">
    <property type="entry name" value="SARCALUMENIN"/>
    <property type="match status" value="1"/>
</dbReference>
<name>A0A433DD40_9FUNG</name>
<dbReference type="Pfam" id="PF00350">
    <property type="entry name" value="Dynamin_N"/>
    <property type="match status" value="1"/>
</dbReference>
<evidence type="ECO:0000256" key="5">
    <source>
        <dbReference type="ARBA" id="ARBA00023134"/>
    </source>
</evidence>
<dbReference type="AlphaFoldDB" id="A0A433DD40"/>
<dbReference type="EMBL" id="RBNI01003012">
    <property type="protein sequence ID" value="RUP48739.1"/>
    <property type="molecule type" value="Genomic_DNA"/>
</dbReference>
<keyword evidence="3 9" id="KW-0378">Hydrolase</keyword>
<keyword evidence="10" id="KW-1185">Reference proteome</keyword>
<evidence type="ECO:0000313" key="9">
    <source>
        <dbReference type="EMBL" id="RUP48739.1"/>
    </source>
</evidence>
<dbReference type="PANTHER" id="PTHR10465">
    <property type="entry name" value="TRANSMEMBRANE GTPASE FZO1"/>
    <property type="match status" value="1"/>
</dbReference>
<evidence type="ECO:0000256" key="3">
    <source>
        <dbReference type="ARBA" id="ARBA00022801"/>
    </source>
</evidence>
<dbReference type="GO" id="GO:0005741">
    <property type="term" value="C:mitochondrial outer membrane"/>
    <property type="evidence" value="ECO:0007669"/>
    <property type="project" value="TreeGrafter"/>
</dbReference>
<protein>
    <submittedName>
        <fullName evidence="9">P-loop containing nucleoside triphosphate hydrolase protein</fullName>
    </submittedName>
</protein>
<keyword evidence="2" id="KW-0547">Nucleotide-binding</keyword>
<keyword evidence="6" id="KW-0472">Membrane</keyword>
<evidence type="ECO:0000256" key="4">
    <source>
        <dbReference type="ARBA" id="ARBA00023054"/>
    </source>
</evidence>
<comment type="subcellular location">
    <subcellularLocation>
        <location evidence="1">Membrane</location>
    </subcellularLocation>
</comment>
<dbReference type="InterPro" id="IPR045063">
    <property type="entry name" value="Dynamin_N"/>
</dbReference>
<dbReference type="GO" id="GO:0008053">
    <property type="term" value="P:mitochondrial fusion"/>
    <property type="evidence" value="ECO:0007669"/>
    <property type="project" value="TreeGrafter"/>
</dbReference>
<proteinExistence type="predicted"/>
<dbReference type="Proteomes" id="UP000268093">
    <property type="component" value="Unassembled WGS sequence"/>
</dbReference>
<evidence type="ECO:0000256" key="2">
    <source>
        <dbReference type="ARBA" id="ARBA00022741"/>
    </source>
</evidence>
<dbReference type="GO" id="GO:0003924">
    <property type="term" value="F:GTPase activity"/>
    <property type="evidence" value="ECO:0007669"/>
    <property type="project" value="InterPro"/>
</dbReference>
<dbReference type="Gene3D" id="3.40.50.300">
    <property type="entry name" value="P-loop containing nucleotide triphosphate hydrolases"/>
    <property type="match status" value="1"/>
</dbReference>
<evidence type="ECO:0000256" key="7">
    <source>
        <dbReference type="SAM" id="MobiDB-lite"/>
    </source>
</evidence>